<proteinExistence type="predicted"/>
<keyword evidence="1" id="KW-0812">Transmembrane</keyword>
<feature type="transmembrane region" description="Helical" evidence="1">
    <location>
        <begin position="81"/>
        <end position="99"/>
    </location>
</feature>
<keyword evidence="3" id="KW-1185">Reference proteome</keyword>
<dbReference type="AlphaFoldDB" id="A0AAE0E6H5"/>
<reference evidence="2" key="1">
    <citation type="journal article" date="2023" name="Plant J.">
        <title>Genome sequences and population genomics provide insights into the demographic history, inbreeding, and mutation load of two 'living fossil' tree species of Dipteronia.</title>
        <authorList>
            <person name="Feng Y."/>
            <person name="Comes H.P."/>
            <person name="Chen J."/>
            <person name="Zhu S."/>
            <person name="Lu R."/>
            <person name="Zhang X."/>
            <person name="Li P."/>
            <person name="Qiu J."/>
            <person name="Olsen K.M."/>
            <person name="Qiu Y."/>
        </authorList>
    </citation>
    <scope>NUCLEOTIDE SEQUENCE</scope>
    <source>
        <strain evidence="2">NBL</strain>
    </source>
</reference>
<keyword evidence="1" id="KW-1133">Transmembrane helix</keyword>
<evidence type="ECO:0000313" key="3">
    <source>
        <dbReference type="Proteomes" id="UP001281410"/>
    </source>
</evidence>
<evidence type="ECO:0000313" key="2">
    <source>
        <dbReference type="EMBL" id="KAK3212674.1"/>
    </source>
</evidence>
<dbReference type="Proteomes" id="UP001281410">
    <property type="component" value="Unassembled WGS sequence"/>
</dbReference>
<name>A0AAE0E6H5_9ROSI</name>
<comment type="caution">
    <text evidence="2">The sequence shown here is derived from an EMBL/GenBank/DDBJ whole genome shotgun (WGS) entry which is preliminary data.</text>
</comment>
<evidence type="ECO:0008006" key="4">
    <source>
        <dbReference type="Google" id="ProtNLM"/>
    </source>
</evidence>
<dbReference type="EMBL" id="JANJYJ010000005">
    <property type="protein sequence ID" value="KAK3212674.1"/>
    <property type="molecule type" value="Genomic_DNA"/>
</dbReference>
<keyword evidence="1" id="KW-0472">Membrane</keyword>
<evidence type="ECO:0000256" key="1">
    <source>
        <dbReference type="SAM" id="Phobius"/>
    </source>
</evidence>
<gene>
    <name evidence="2" type="ORF">Dsin_017380</name>
</gene>
<protein>
    <recommendedName>
        <fullName evidence="4">Transmembrane protein</fullName>
    </recommendedName>
</protein>
<accession>A0AAE0E6H5</accession>
<organism evidence="2 3">
    <name type="scientific">Dipteronia sinensis</name>
    <dbReference type="NCBI Taxonomy" id="43782"/>
    <lineage>
        <taxon>Eukaryota</taxon>
        <taxon>Viridiplantae</taxon>
        <taxon>Streptophyta</taxon>
        <taxon>Embryophyta</taxon>
        <taxon>Tracheophyta</taxon>
        <taxon>Spermatophyta</taxon>
        <taxon>Magnoliopsida</taxon>
        <taxon>eudicotyledons</taxon>
        <taxon>Gunneridae</taxon>
        <taxon>Pentapetalae</taxon>
        <taxon>rosids</taxon>
        <taxon>malvids</taxon>
        <taxon>Sapindales</taxon>
        <taxon>Sapindaceae</taxon>
        <taxon>Hippocastanoideae</taxon>
        <taxon>Acereae</taxon>
        <taxon>Dipteronia</taxon>
    </lineage>
</organism>
<feature type="transmembrane region" description="Helical" evidence="1">
    <location>
        <begin position="111"/>
        <end position="128"/>
    </location>
</feature>
<sequence>MLSQLTCCGMNCNLEKHKYIIFSSLVSTFTYQKKTENKANETETENKHDNHRLWRRLEAHHLNTNSDTYTPPNNHNKSSMFQLHALSLCLLSLLLLLLLLRLCNNFLSDGLLILILEMGFGFCMSLWYKVVDLFNFTLAS</sequence>